<sequence length="136" mass="14725">MEDEYNASTISKADGIATPLRDAGFAYDIYLVKGDELQKRLCLEIKRLEVKGIGLNALIIGGKTFGSAPGTSKGTLDHYVHLNACPVIVVPTLLEARRRMGEAGDLSSALDTVDGLHPVPEEKVKYHDVSYPQQGN</sequence>
<evidence type="ECO:0000313" key="1">
    <source>
        <dbReference type="EMBL" id="KAF8718153.1"/>
    </source>
</evidence>
<keyword evidence="2" id="KW-1185">Reference proteome</keyword>
<accession>A0A835C2P4</accession>
<dbReference type="InterPro" id="IPR044162">
    <property type="entry name" value="PHOS32/34"/>
</dbReference>
<proteinExistence type="predicted"/>
<comment type="caution">
    <text evidence="1">The sequence shown here is derived from an EMBL/GenBank/DDBJ whole genome shotgun (WGS) entry which is preliminary data.</text>
</comment>
<evidence type="ECO:0000313" key="2">
    <source>
        <dbReference type="Proteomes" id="UP000636709"/>
    </source>
</evidence>
<dbReference type="Proteomes" id="UP000636709">
    <property type="component" value="Unassembled WGS sequence"/>
</dbReference>
<dbReference type="PANTHER" id="PTHR31966:SF13">
    <property type="entry name" value="OS07G0551400 PROTEIN"/>
    <property type="match status" value="1"/>
</dbReference>
<reference evidence="1" key="1">
    <citation type="submission" date="2020-07" db="EMBL/GenBank/DDBJ databases">
        <title>Genome sequence and genetic diversity analysis of an under-domesticated orphan crop, white fonio (Digitaria exilis).</title>
        <authorList>
            <person name="Bennetzen J.L."/>
            <person name="Chen S."/>
            <person name="Ma X."/>
            <person name="Wang X."/>
            <person name="Yssel A.E.J."/>
            <person name="Chaluvadi S.R."/>
            <person name="Johnson M."/>
            <person name="Gangashetty P."/>
            <person name="Hamidou F."/>
            <person name="Sanogo M.D."/>
            <person name="Zwaenepoel A."/>
            <person name="Wallace J."/>
            <person name="Van De Peer Y."/>
            <person name="Van Deynze A."/>
        </authorList>
    </citation>
    <scope>NUCLEOTIDE SEQUENCE</scope>
    <source>
        <tissue evidence="1">Leaves</tissue>
    </source>
</reference>
<dbReference type="PANTHER" id="PTHR31966">
    <property type="entry name" value="OS01G0783500 PROTEIN"/>
    <property type="match status" value="1"/>
</dbReference>
<gene>
    <name evidence="1" type="ORF">HU200_025642</name>
</gene>
<protein>
    <submittedName>
        <fullName evidence="1">Uncharacterized protein</fullName>
    </submittedName>
</protein>
<dbReference type="EMBL" id="JACEFO010001712">
    <property type="protein sequence ID" value="KAF8718153.1"/>
    <property type="molecule type" value="Genomic_DNA"/>
</dbReference>
<dbReference type="AlphaFoldDB" id="A0A835C2P4"/>
<name>A0A835C2P4_9POAL</name>
<organism evidence="1 2">
    <name type="scientific">Digitaria exilis</name>
    <dbReference type="NCBI Taxonomy" id="1010633"/>
    <lineage>
        <taxon>Eukaryota</taxon>
        <taxon>Viridiplantae</taxon>
        <taxon>Streptophyta</taxon>
        <taxon>Embryophyta</taxon>
        <taxon>Tracheophyta</taxon>
        <taxon>Spermatophyta</taxon>
        <taxon>Magnoliopsida</taxon>
        <taxon>Liliopsida</taxon>
        <taxon>Poales</taxon>
        <taxon>Poaceae</taxon>
        <taxon>PACMAD clade</taxon>
        <taxon>Panicoideae</taxon>
        <taxon>Panicodae</taxon>
        <taxon>Paniceae</taxon>
        <taxon>Anthephorinae</taxon>
        <taxon>Digitaria</taxon>
    </lineage>
</organism>